<dbReference type="InterPro" id="IPR012417">
    <property type="entry name" value="CaM-bd_dom_pln"/>
</dbReference>
<dbReference type="PANTHER" id="PTHR33349:SF6">
    <property type="entry name" value="EXPRESSED PROTEIN"/>
    <property type="match status" value="1"/>
</dbReference>
<dbReference type="PANTHER" id="PTHR33349">
    <property type="entry name" value="EMB|CAB62594.1"/>
    <property type="match status" value="1"/>
</dbReference>
<evidence type="ECO:0000256" key="1">
    <source>
        <dbReference type="SAM" id="MobiDB-lite"/>
    </source>
</evidence>
<feature type="compositionally biased region" description="Basic and acidic residues" evidence="1">
    <location>
        <begin position="30"/>
        <end position="43"/>
    </location>
</feature>
<evidence type="ECO:0000313" key="3">
    <source>
        <dbReference type="EMBL" id="CAD6270032.1"/>
    </source>
</evidence>
<dbReference type="AlphaFoldDB" id="A0A811RI22"/>
<feature type="compositionally biased region" description="Basic residues" evidence="1">
    <location>
        <begin position="408"/>
        <end position="419"/>
    </location>
</feature>
<evidence type="ECO:0000313" key="4">
    <source>
        <dbReference type="Proteomes" id="UP000604825"/>
    </source>
</evidence>
<feature type="region of interest" description="Disordered" evidence="1">
    <location>
        <begin position="184"/>
        <end position="260"/>
    </location>
</feature>
<dbReference type="SMART" id="SM01054">
    <property type="entry name" value="CaM_binding"/>
    <property type="match status" value="1"/>
</dbReference>
<dbReference type="EMBL" id="CAJGYO010000015">
    <property type="protein sequence ID" value="CAD6270032.1"/>
    <property type="molecule type" value="Genomic_DNA"/>
</dbReference>
<sequence length="488" mass="53531">MLARPVLPGTSREEDTARFTLLVLDGIKPRIQDLDRPAQDQKWRYRWPHKAPNRRDTAARRLTLTTAAEPSRSSSPATSGRRPAPATTVCKYGGTHTFEDHKEAHRPQPRPPRKQPLGSAPAPAPESHNHSRVLVKVWSVFRRPVGDSTTATQKPSKAAAGKAKAAKGAESVEWKDIVAYDTVVPPHRSSPQPDKSSAQVTGSGGDAKKKDVMKKGKKSYVKAKVHEQVEGVEGRQNEPLGTDTNTDSKSVRPPKAKNKPAALLVENMGIDQETLQGYQILSPSLAQSRANLLRDLEKEMMAEEPANVKQESTPLTYSLDPEEYAAATESSRPIPAHRRVQSMSMSISSRSVRYPFARQASKNSGTAFKLRSRSTRAPAVLPPKEEKPARLRSRRGEDPSSATAGRGIHLRIRSLRRRGVGGSGDAGTSGFIVPAVALRHQKTLEKKKSQRLYNSHIEETATRLVKTRKSRVKALVGAFESVISNIAK</sequence>
<feature type="domain" description="Calmodulin-binding" evidence="2">
    <location>
        <begin position="366"/>
        <end position="484"/>
    </location>
</feature>
<accession>A0A811RI22</accession>
<dbReference type="Proteomes" id="UP000604825">
    <property type="component" value="Unassembled WGS sequence"/>
</dbReference>
<feature type="compositionally biased region" description="Basic and acidic residues" evidence="1">
    <location>
        <begin position="97"/>
        <end position="106"/>
    </location>
</feature>
<dbReference type="GO" id="GO:0005516">
    <property type="term" value="F:calmodulin binding"/>
    <property type="evidence" value="ECO:0007669"/>
    <property type="project" value="InterPro"/>
</dbReference>
<comment type="caution">
    <text evidence="3">The sequence shown here is derived from an EMBL/GenBank/DDBJ whole genome shotgun (WGS) entry which is preliminary data.</text>
</comment>
<feature type="compositionally biased region" description="Basic and acidic residues" evidence="1">
    <location>
        <begin position="383"/>
        <end position="398"/>
    </location>
</feature>
<feature type="compositionally biased region" description="Low complexity" evidence="1">
    <location>
        <begin position="157"/>
        <end position="169"/>
    </location>
</feature>
<feature type="region of interest" description="Disordered" evidence="1">
    <location>
        <begin position="30"/>
        <end position="131"/>
    </location>
</feature>
<evidence type="ECO:0000259" key="2">
    <source>
        <dbReference type="SMART" id="SM01054"/>
    </source>
</evidence>
<gene>
    <name evidence="3" type="ORF">NCGR_LOCUS53328</name>
</gene>
<feature type="region of interest" description="Disordered" evidence="1">
    <location>
        <begin position="363"/>
        <end position="426"/>
    </location>
</feature>
<feature type="compositionally biased region" description="Basic and acidic residues" evidence="1">
    <location>
        <begin position="224"/>
        <end position="236"/>
    </location>
</feature>
<dbReference type="OrthoDB" id="766386at2759"/>
<reference evidence="3" key="1">
    <citation type="submission" date="2020-10" db="EMBL/GenBank/DDBJ databases">
        <authorList>
            <person name="Han B."/>
            <person name="Lu T."/>
            <person name="Zhao Q."/>
            <person name="Huang X."/>
            <person name="Zhao Y."/>
        </authorList>
    </citation>
    <scope>NUCLEOTIDE SEQUENCE</scope>
</reference>
<dbReference type="Pfam" id="PF07839">
    <property type="entry name" value="CaM_binding"/>
    <property type="match status" value="1"/>
</dbReference>
<protein>
    <recommendedName>
        <fullName evidence="2">Calmodulin-binding domain-containing protein</fullName>
    </recommendedName>
</protein>
<keyword evidence="4" id="KW-1185">Reference proteome</keyword>
<organism evidence="3 4">
    <name type="scientific">Miscanthus lutarioriparius</name>
    <dbReference type="NCBI Taxonomy" id="422564"/>
    <lineage>
        <taxon>Eukaryota</taxon>
        <taxon>Viridiplantae</taxon>
        <taxon>Streptophyta</taxon>
        <taxon>Embryophyta</taxon>
        <taxon>Tracheophyta</taxon>
        <taxon>Spermatophyta</taxon>
        <taxon>Magnoliopsida</taxon>
        <taxon>Liliopsida</taxon>
        <taxon>Poales</taxon>
        <taxon>Poaceae</taxon>
        <taxon>PACMAD clade</taxon>
        <taxon>Panicoideae</taxon>
        <taxon>Andropogonodae</taxon>
        <taxon>Andropogoneae</taxon>
        <taxon>Saccharinae</taxon>
        <taxon>Miscanthus</taxon>
    </lineage>
</organism>
<feature type="compositionally biased region" description="Polar residues" evidence="1">
    <location>
        <begin position="189"/>
        <end position="201"/>
    </location>
</feature>
<feature type="region of interest" description="Disordered" evidence="1">
    <location>
        <begin position="146"/>
        <end position="170"/>
    </location>
</feature>
<proteinExistence type="predicted"/>
<name>A0A811RI22_9POAL</name>